<dbReference type="Proteomes" id="UP000494216">
    <property type="component" value="Unassembled WGS sequence"/>
</dbReference>
<reference evidence="1 2" key="1">
    <citation type="submission" date="2020-02" db="EMBL/GenBank/DDBJ databases">
        <authorList>
            <person name="Hogendoorn C."/>
        </authorList>
    </citation>
    <scope>NUCLEOTIDE SEQUENCE [LARGE SCALE GENOMIC DNA]</scope>
    <source>
        <strain evidence="1">METHB21</strain>
    </source>
</reference>
<proteinExistence type="predicted"/>
<dbReference type="EMBL" id="CADCXN010000047">
    <property type="protein sequence ID" value="CAA9890284.1"/>
    <property type="molecule type" value="Genomic_DNA"/>
</dbReference>
<evidence type="ECO:0000313" key="1">
    <source>
        <dbReference type="EMBL" id="CAA9890284.1"/>
    </source>
</evidence>
<organism evidence="1 2">
    <name type="scientific">Candidatus Methylobacter favarea</name>
    <dbReference type="NCBI Taxonomy" id="2707345"/>
    <lineage>
        <taxon>Bacteria</taxon>
        <taxon>Pseudomonadati</taxon>
        <taxon>Pseudomonadota</taxon>
        <taxon>Gammaproteobacteria</taxon>
        <taxon>Methylococcales</taxon>
        <taxon>Methylococcaceae</taxon>
        <taxon>Methylobacter</taxon>
    </lineage>
</organism>
<accession>A0A8S0XF56</accession>
<gene>
    <name evidence="1" type="ORF">METHB2_20115</name>
</gene>
<keyword evidence="2" id="KW-1185">Reference proteome</keyword>
<dbReference type="AlphaFoldDB" id="A0A8S0XF56"/>
<comment type="caution">
    <text evidence="1">The sequence shown here is derived from an EMBL/GenBank/DDBJ whole genome shotgun (WGS) entry which is preliminary data.</text>
</comment>
<protein>
    <submittedName>
        <fullName evidence="1">Uncharacterized protein</fullName>
    </submittedName>
</protein>
<name>A0A8S0XF56_9GAMM</name>
<sequence length="57" mass="6454">MAPVIIHKTKVSNLQSITCTYQIRQLVMQGAMEYKTTAAFVLCEDFQAGIVAYCFNY</sequence>
<evidence type="ECO:0000313" key="2">
    <source>
        <dbReference type="Proteomes" id="UP000494216"/>
    </source>
</evidence>